<gene>
    <name evidence="1" type="ORF">COCCADRAFT_23591</name>
</gene>
<reference evidence="1 2" key="1">
    <citation type="journal article" date="2013" name="PLoS Genet.">
        <title>Comparative genome structure, secondary metabolite, and effector coding capacity across Cochliobolus pathogens.</title>
        <authorList>
            <person name="Condon B.J."/>
            <person name="Leng Y."/>
            <person name="Wu D."/>
            <person name="Bushley K.E."/>
            <person name="Ohm R.A."/>
            <person name="Otillar R."/>
            <person name="Martin J."/>
            <person name="Schackwitz W."/>
            <person name="Grimwood J."/>
            <person name="MohdZainudin N."/>
            <person name="Xue C."/>
            <person name="Wang R."/>
            <person name="Manning V.A."/>
            <person name="Dhillon B."/>
            <person name="Tu Z.J."/>
            <person name="Steffenson B.J."/>
            <person name="Salamov A."/>
            <person name="Sun H."/>
            <person name="Lowry S."/>
            <person name="LaButti K."/>
            <person name="Han J."/>
            <person name="Copeland A."/>
            <person name="Lindquist E."/>
            <person name="Barry K."/>
            <person name="Schmutz J."/>
            <person name="Baker S.E."/>
            <person name="Ciuffetti L.M."/>
            <person name="Grigoriev I.V."/>
            <person name="Zhong S."/>
            <person name="Turgeon B.G."/>
        </authorList>
    </citation>
    <scope>NUCLEOTIDE SEQUENCE [LARGE SCALE GENOMIC DNA]</scope>
    <source>
        <strain evidence="1 2">26-R-13</strain>
    </source>
</reference>
<organism evidence="1 2">
    <name type="scientific">Cochliobolus carbonum (strain 26-R-13)</name>
    <name type="common">Maize leaf spot fungus</name>
    <name type="synonym">Bipolaris zeicola</name>
    <dbReference type="NCBI Taxonomy" id="930089"/>
    <lineage>
        <taxon>Eukaryota</taxon>
        <taxon>Fungi</taxon>
        <taxon>Dikarya</taxon>
        <taxon>Ascomycota</taxon>
        <taxon>Pezizomycotina</taxon>
        <taxon>Dothideomycetes</taxon>
        <taxon>Pleosporomycetidae</taxon>
        <taxon>Pleosporales</taxon>
        <taxon>Pleosporineae</taxon>
        <taxon>Pleosporaceae</taxon>
        <taxon>Bipolaris</taxon>
    </lineage>
</organism>
<accession>W6YLT2</accession>
<name>W6YLT2_COCC2</name>
<dbReference type="HOGENOM" id="CLU_1408515_0_0_1"/>
<dbReference type="Proteomes" id="UP000053841">
    <property type="component" value="Unassembled WGS sequence"/>
</dbReference>
<evidence type="ECO:0000313" key="2">
    <source>
        <dbReference type="Proteomes" id="UP000053841"/>
    </source>
</evidence>
<dbReference type="RefSeq" id="XP_007709020.1">
    <property type="nucleotide sequence ID" value="XM_007710830.1"/>
</dbReference>
<dbReference type="KEGG" id="bze:COCCADRAFT_23591"/>
<protein>
    <submittedName>
        <fullName evidence="1">Uncharacterized protein</fullName>
    </submittedName>
</protein>
<dbReference type="AlphaFoldDB" id="W6YLT2"/>
<dbReference type="EMBL" id="KI964559">
    <property type="protein sequence ID" value="EUC36644.1"/>
    <property type="molecule type" value="Genomic_DNA"/>
</dbReference>
<proteinExistence type="predicted"/>
<dbReference type="GeneID" id="19145442"/>
<keyword evidence="2" id="KW-1185">Reference proteome</keyword>
<sequence>MGTGSQLDCTLATISVVSGWAAVVTKRVSVTIWILLGQAGEWGAGSVTLMRIRWRAAGVSKGAARALPTLVMPLGNPANRTAASPLRRQTCDTTTSALNMRPQHNAVRRPPYIASFNLPQCPHAAHTALIVGSSAVSDDGAPVSDGGGQAVMSGQAATGQCAWTVTYVQTGHVCGTTTETSGRTCQTAEIIAV</sequence>
<evidence type="ECO:0000313" key="1">
    <source>
        <dbReference type="EMBL" id="EUC36644.1"/>
    </source>
</evidence>